<accession>D0SM38</accession>
<dbReference type="HOGENOM" id="CLU_1922960_0_0_6"/>
<dbReference type="Proteomes" id="UP000018442">
    <property type="component" value="Unassembled WGS sequence"/>
</dbReference>
<sequence>MGMNDYLDITASELLKELNNFFMIDTYDGSENGFWANSKALTDKHYWMDGDNKVEIIRELSSSNPHAECNYKITLLSPEEGNVVLLDYDGFNKKILTFRRGDWVNRLYRYFYHKERCYLQDRAEHPNFQLIQY</sequence>
<gene>
    <name evidence="1" type="ORF">HMPREF0026_00371</name>
</gene>
<evidence type="ECO:0000313" key="2">
    <source>
        <dbReference type="Proteomes" id="UP000018442"/>
    </source>
</evidence>
<organism evidence="1 2">
    <name type="scientific">Acinetobacter junii SH205</name>
    <dbReference type="NCBI Taxonomy" id="575587"/>
    <lineage>
        <taxon>Bacteria</taxon>
        <taxon>Pseudomonadati</taxon>
        <taxon>Pseudomonadota</taxon>
        <taxon>Gammaproteobacteria</taxon>
        <taxon>Moraxellales</taxon>
        <taxon>Moraxellaceae</taxon>
        <taxon>Acinetobacter</taxon>
    </lineage>
</organism>
<dbReference type="AlphaFoldDB" id="D0SM38"/>
<proteinExistence type="predicted"/>
<name>D0SM38_ACIJU</name>
<reference evidence="2" key="1">
    <citation type="journal article" date="2012" name="PLoS ONE">
        <title>The success of Acinetobacter species; genetic, metabolic and virulence attributes.</title>
        <authorList>
            <person name="Peleg A.Y."/>
            <person name="de Breij A."/>
            <person name="Adams M.D."/>
            <person name="Cerqueira G.M."/>
            <person name="Mocali S."/>
            <person name="Galardini M."/>
            <person name="Nibbering P.H."/>
            <person name="Earl A.M."/>
            <person name="Ward D.V."/>
            <person name="Paterson D.L."/>
            <person name="Seifert H."/>
            <person name="Dijkshoorn L."/>
        </authorList>
    </citation>
    <scope>NUCLEOTIDE SEQUENCE [LARGE SCALE GENOMIC DNA]</scope>
    <source>
        <strain evidence="2">SH205</strain>
    </source>
</reference>
<dbReference type="EMBL" id="GG705011">
    <property type="protein sequence ID" value="EEY93095.1"/>
    <property type="molecule type" value="Genomic_DNA"/>
</dbReference>
<protein>
    <submittedName>
        <fullName evidence="1">Uncharacterized protein</fullName>
    </submittedName>
</protein>
<evidence type="ECO:0000313" key="1">
    <source>
        <dbReference type="EMBL" id="EEY93095.1"/>
    </source>
</evidence>